<dbReference type="GO" id="GO:0015293">
    <property type="term" value="F:symporter activity"/>
    <property type="evidence" value="ECO:0007669"/>
    <property type="project" value="UniProtKB-KW"/>
</dbReference>
<dbReference type="EMBL" id="BORC01000001">
    <property type="protein sequence ID" value="GIN60336.1"/>
    <property type="molecule type" value="Genomic_DNA"/>
</dbReference>
<feature type="transmembrane region" description="Helical" evidence="7">
    <location>
        <begin position="354"/>
        <end position="374"/>
    </location>
</feature>
<keyword evidence="6 7" id="KW-0472">Membrane</keyword>
<feature type="transmembrane region" description="Helical" evidence="7">
    <location>
        <begin position="12"/>
        <end position="30"/>
    </location>
</feature>
<dbReference type="InterPro" id="IPR001991">
    <property type="entry name" value="Na-dicarboxylate_symporter"/>
</dbReference>
<accession>A0A920BS47</accession>
<keyword evidence="3" id="KW-1003">Cell membrane</keyword>
<evidence type="ECO:0000313" key="8">
    <source>
        <dbReference type="EMBL" id="GIN60336.1"/>
    </source>
</evidence>
<keyword evidence="2" id="KW-0813">Transport</keyword>
<keyword evidence="4 7" id="KW-0812">Transmembrane</keyword>
<dbReference type="PANTHER" id="PTHR42865">
    <property type="entry name" value="PROTON/GLUTAMATE-ASPARTATE SYMPORTER"/>
    <property type="match status" value="1"/>
</dbReference>
<feature type="transmembrane region" description="Helical" evidence="7">
    <location>
        <begin position="42"/>
        <end position="62"/>
    </location>
</feature>
<evidence type="ECO:0000256" key="7">
    <source>
        <dbReference type="SAM" id="Phobius"/>
    </source>
</evidence>
<proteinExistence type="predicted"/>
<dbReference type="Gene3D" id="1.10.3860.10">
    <property type="entry name" value="Sodium:dicarboxylate symporter"/>
    <property type="match status" value="1"/>
</dbReference>
<comment type="subcellular location">
    <subcellularLocation>
        <location evidence="1">Cell membrane</location>
        <topology evidence="1">Multi-pass membrane protein</topology>
    </subcellularLocation>
</comment>
<comment type="caution">
    <text evidence="8">The sequence shown here is derived from an EMBL/GenBank/DDBJ whole genome shotgun (WGS) entry which is preliminary data.</text>
</comment>
<dbReference type="InterPro" id="IPR036458">
    <property type="entry name" value="Na:dicarbo_symporter_sf"/>
</dbReference>
<gene>
    <name evidence="8" type="primary">gltT</name>
    <name evidence="8" type="ORF">J27TS8_03290</name>
</gene>
<protein>
    <submittedName>
        <fullName evidence="8">Sodium:proton antiporter</fullName>
    </submittedName>
</protein>
<feature type="transmembrane region" description="Helical" evidence="7">
    <location>
        <begin position="74"/>
        <end position="97"/>
    </location>
</feature>
<dbReference type="GO" id="GO:0005886">
    <property type="term" value="C:plasma membrane"/>
    <property type="evidence" value="ECO:0007669"/>
    <property type="project" value="UniProtKB-SubCell"/>
</dbReference>
<feature type="transmembrane region" description="Helical" evidence="7">
    <location>
        <begin position="182"/>
        <end position="204"/>
    </location>
</feature>
<dbReference type="PRINTS" id="PR00173">
    <property type="entry name" value="EDTRNSPORT"/>
</dbReference>
<keyword evidence="9" id="KW-1185">Reference proteome</keyword>
<evidence type="ECO:0000256" key="2">
    <source>
        <dbReference type="ARBA" id="ARBA00022448"/>
    </source>
</evidence>
<dbReference type="AlphaFoldDB" id="A0A920BS47"/>
<evidence type="ECO:0000256" key="6">
    <source>
        <dbReference type="ARBA" id="ARBA00023136"/>
    </source>
</evidence>
<feature type="transmembrane region" description="Helical" evidence="7">
    <location>
        <begin position="321"/>
        <end position="342"/>
    </location>
</feature>
<feature type="transmembrane region" description="Helical" evidence="7">
    <location>
        <begin position="143"/>
        <end position="161"/>
    </location>
</feature>
<sequence length="409" mass="43845">MKAILKNYRFPIILLSSVIIGSILGINMGAQAEVIKPLGDIFLNLMFTLVVPLVFFATTSAIANMGSGQRFKKVMSSTFIVFLGTGLIAALVMVGAVKMFPGATDMNVELTKPESIETISAGEQLVGIFTTDNFIQLFSREHMLALIFFSLLLGFAITKVGEKAKPLAIFMNAGTIVLTKMVNLVMYYAPIGLGAYFAYLVGTFGTNLLETYMKTAILYFIVAAVFFVVAYTSYAFLSGGKKGIKLFWSHMLSPTVTSLATCSSMASLPVNLEATEKMRIPKDIRETVIPLGASMHKDGSVLGVILKIAVLFSVFDMDFSGFGTIGLAMLMAVLGGTVMGAIPSGGMIAEMLIISLYGFPMEALPIIAAISTIIDAPATALNVTGDNASAMLVSRRVEGKDWIEKVEEV</sequence>
<evidence type="ECO:0000256" key="3">
    <source>
        <dbReference type="ARBA" id="ARBA00022475"/>
    </source>
</evidence>
<dbReference type="GO" id="GO:0006835">
    <property type="term" value="P:dicarboxylic acid transport"/>
    <property type="evidence" value="ECO:0007669"/>
    <property type="project" value="TreeGrafter"/>
</dbReference>
<name>A0A920BS47_9BACI</name>
<dbReference type="PANTHER" id="PTHR42865:SF7">
    <property type="entry name" value="PROTON_GLUTAMATE-ASPARTATE SYMPORTER"/>
    <property type="match status" value="1"/>
</dbReference>
<organism evidence="8 9">
    <name type="scientific">Robertmurraya siralis</name>
    <dbReference type="NCBI Taxonomy" id="77777"/>
    <lineage>
        <taxon>Bacteria</taxon>
        <taxon>Bacillati</taxon>
        <taxon>Bacillota</taxon>
        <taxon>Bacilli</taxon>
        <taxon>Bacillales</taxon>
        <taxon>Bacillaceae</taxon>
        <taxon>Robertmurraya</taxon>
    </lineage>
</organism>
<dbReference type="Pfam" id="PF00375">
    <property type="entry name" value="SDF"/>
    <property type="match status" value="1"/>
</dbReference>
<keyword evidence="5 7" id="KW-1133">Transmembrane helix</keyword>
<dbReference type="Proteomes" id="UP000682111">
    <property type="component" value="Unassembled WGS sequence"/>
</dbReference>
<evidence type="ECO:0000256" key="1">
    <source>
        <dbReference type="ARBA" id="ARBA00004651"/>
    </source>
</evidence>
<feature type="transmembrane region" description="Helical" evidence="7">
    <location>
        <begin position="216"/>
        <end position="237"/>
    </location>
</feature>
<reference evidence="8" key="1">
    <citation type="submission" date="2021-03" db="EMBL/GenBank/DDBJ databases">
        <title>Antimicrobial resistance genes in bacteria isolated from Japanese honey, and their potential for conferring macrolide and lincosamide resistance in the American foulbrood pathogen Paenibacillus larvae.</title>
        <authorList>
            <person name="Okamoto M."/>
            <person name="Kumagai M."/>
            <person name="Kanamori H."/>
            <person name="Takamatsu D."/>
        </authorList>
    </citation>
    <scope>NUCLEOTIDE SEQUENCE</scope>
    <source>
        <strain evidence="8">J27TS8</strain>
    </source>
</reference>
<dbReference type="SUPFAM" id="SSF118215">
    <property type="entry name" value="Proton glutamate symport protein"/>
    <property type="match status" value="1"/>
</dbReference>
<evidence type="ECO:0000313" key="9">
    <source>
        <dbReference type="Proteomes" id="UP000682111"/>
    </source>
</evidence>
<evidence type="ECO:0000256" key="4">
    <source>
        <dbReference type="ARBA" id="ARBA00022692"/>
    </source>
</evidence>
<evidence type="ECO:0000256" key="5">
    <source>
        <dbReference type="ARBA" id="ARBA00022989"/>
    </source>
</evidence>